<evidence type="ECO:0000313" key="3">
    <source>
        <dbReference type="EMBL" id="EMT50855.1"/>
    </source>
</evidence>
<reference evidence="3 4" key="1">
    <citation type="submission" date="2013-03" db="EMBL/GenBank/DDBJ databases">
        <title>Assembly of a new bacterial strain Brevibacillus borstelensis AK1.</title>
        <authorList>
            <person name="Rajan I."/>
            <person name="PoliReddy D."/>
            <person name="Sugumar T."/>
            <person name="Rathinam K."/>
            <person name="Alqarawi S."/>
            <person name="Khalil A.B."/>
            <person name="Sivakumar N."/>
        </authorList>
    </citation>
    <scope>NUCLEOTIDE SEQUENCE [LARGE SCALE GENOMIC DNA]</scope>
    <source>
        <strain evidence="3 4">AK1</strain>
    </source>
</reference>
<evidence type="ECO:0008006" key="5">
    <source>
        <dbReference type="Google" id="ProtNLM"/>
    </source>
</evidence>
<keyword evidence="2" id="KW-1133">Transmembrane helix</keyword>
<feature type="region of interest" description="Disordered" evidence="1">
    <location>
        <begin position="32"/>
        <end position="54"/>
    </location>
</feature>
<sequence length="54" mass="6124">MNTGFLIALVIVSILIIWITIWVTNKAYGRKPDVIDPIQSTENNDPLNKEPDRS</sequence>
<comment type="caution">
    <text evidence="3">The sequence shown here is derived from an EMBL/GenBank/DDBJ whole genome shotgun (WGS) entry which is preliminary data.</text>
</comment>
<keyword evidence="4" id="KW-1185">Reference proteome</keyword>
<dbReference type="Proteomes" id="UP000012081">
    <property type="component" value="Unassembled WGS sequence"/>
</dbReference>
<name>M8E5V5_9BACL</name>
<dbReference type="STRING" id="1300222.I532_19656"/>
<dbReference type="AlphaFoldDB" id="M8E5V5"/>
<evidence type="ECO:0000256" key="1">
    <source>
        <dbReference type="SAM" id="MobiDB-lite"/>
    </source>
</evidence>
<feature type="transmembrane region" description="Helical" evidence="2">
    <location>
        <begin position="6"/>
        <end position="24"/>
    </location>
</feature>
<evidence type="ECO:0000256" key="2">
    <source>
        <dbReference type="SAM" id="Phobius"/>
    </source>
</evidence>
<keyword evidence="2" id="KW-0472">Membrane</keyword>
<accession>M8E5V5</accession>
<proteinExistence type="predicted"/>
<gene>
    <name evidence="3" type="ORF">I532_19656</name>
</gene>
<dbReference type="PATRIC" id="fig|1300222.3.peg.4130"/>
<dbReference type="EMBL" id="APBN01000011">
    <property type="protein sequence ID" value="EMT50855.1"/>
    <property type="molecule type" value="Genomic_DNA"/>
</dbReference>
<evidence type="ECO:0000313" key="4">
    <source>
        <dbReference type="Proteomes" id="UP000012081"/>
    </source>
</evidence>
<protein>
    <recommendedName>
        <fullName evidence="5">YtzI protein</fullName>
    </recommendedName>
</protein>
<organism evidence="3 4">
    <name type="scientific">Brevibacillus borstelensis AK1</name>
    <dbReference type="NCBI Taxonomy" id="1300222"/>
    <lineage>
        <taxon>Bacteria</taxon>
        <taxon>Bacillati</taxon>
        <taxon>Bacillota</taxon>
        <taxon>Bacilli</taxon>
        <taxon>Bacillales</taxon>
        <taxon>Paenibacillaceae</taxon>
        <taxon>Brevibacillus</taxon>
    </lineage>
</organism>
<keyword evidence="2" id="KW-0812">Transmembrane</keyword>